<dbReference type="InterPro" id="IPR050872">
    <property type="entry name" value="PPR_P_subfamily"/>
</dbReference>
<dbReference type="Pfam" id="PF23276">
    <property type="entry name" value="TPR_24"/>
    <property type="match status" value="1"/>
</dbReference>
<dbReference type="InterPro" id="IPR002885">
    <property type="entry name" value="PPR_rpt"/>
</dbReference>
<evidence type="ECO:0000256" key="3">
    <source>
        <dbReference type="PROSITE-ProRule" id="PRU00708"/>
    </source>
</evidence>
<dbReference type="PROSITE" id="PS51375">
    <property type="entry name" value="PPR"/>
    <property type="match status" value="3"/>
</dbReference>
<feature type="repeat" description="PPR" evidence="3">
    <location>
        <begin position="313"/>
        <end position="347"/>
    </location>
</feature>
<sequence length="488" mass="55350">MEALASNPRRSTASNKQLKIPKPHRPTQFPSYRDAAHLSPNAIKLCELLTRTPPNDIETALTNCGIHPSHDEVHEVLSLSYSVPSSAVKFFRWAGHLQMHSAHAWNLMIDLLGKNGLFEHMWDAIRSMKQQNQLSLPTFVSVFESYCTAGRFNEAFMSFDVMDRYAVHRDVVAVNSLLSAICREDNQTTVALEFFDKIKAKIAPDGDTFAILLEGWEKEGNAAKAKSTFGEMVVRVGWDRKNMAAYDAFLMTLVRALQVDEAVKFLKVMKDHDCFPGLKFFTNALDIIIKQNDAPNAVILWDVMLESGLVLPNLVMYNAVIGLLCNNNQIDHAFRLLDQMVFQGVFPDSLTYNIVFECLVRNKKVHKTDMFFNEMVKNEFPPTSANCTSAIAMFFDSDDPEAAQSTWTYMVENRVKPLSDAANEVLLGLCKLGRLSEVKRSAEDMLDRRIIIYESTMAKLKDAFYRDGRSARDRYDSLSRRWKALGKL</sequence>
<gene>
    <name evidence="6" type="ORF">PIB30_042937</name>
</gene>
<dbReference type="InterPro" id="IPR011990">
    <property type="entry name" value="TPR-like_helical_dom_sf"/>
</dbReference>
<evidence type="ECO:0000256" key="4">
    <source>
        <dbReference type="SAM" id="MobiDB-lite"/>
    </source>
</evidence>
<evidence type="ECO:0000313" key="7">
    <source>
        <dbReference type="Proteomes" id="UP001341840"/>
    </source>
</evidence>
<dbReference type="Proteomes" id="UP001341840">
    <property type="component" value="Unassembled WGS sequence"/>
</dbReference>
<evidence type="ECO:0000259" key="5">
    <source>
        <dbReference type="Pfam" id="PF23276"/>
    </source>
</evidence>
<feature type="repeat" description="PPR" evidence="3">
    <location>
        <begin position="242"/>
        <end position="276"/>
    </location>
</feature>
<feature type="domain" description="Pentatricopeptide repeat-containing protein-mitochondrial" evidence="5">
    <location>
        <begin position="113"/>
        <end position="230"/>
    </location>
</feature>
<evidence type="ECO:0000256" key="2">
    <source>
        <dbReference type="ARBA" id="ARBA00022737"/>
    </source>
</evidence>
<dbReference type="InterPro" id="IPR057027">
    <property type="entry name" value="TPR_mt"/>
</dbReference>
<keyword evidence="2" id="KW-0677">Repeat</keyword>
<dbReference type="NCBIfam" id="TIGR00756">
    <property type="entry name" value="PPR"/>
    <property type="match status" value="3"/>
</dbReference>
<keyword evidence="7" id="KW-1185">Reference proteome</keyword>
<comment type="caution">
    <text evidence="6">The sequence shown here is derived from an EMBL/GenBank/DDBJ whole genome shotgun (WGS) entry which is preliminary data.</text>
</comment>
<accession>A0ABU6XH39</accession>
<dbReference type="PANTHER" id="PTHR46128">
    <property type="entry name" value="MITOCHONDRIAL GROUP I INTRON SPLICING FACTOR CCM1"/>
    <property type="match status" value="1"/>
</dbReference>
<reference evidence="6 7" key="1">
    <citation type="journal article" date="2023" name="Plants (Basel)">
        <title>Bridging the Gap: Combining Genomics and Transcriptomics Approaches to Understand Stylosanthes scabra, an Orphan Legume from the Brazilian Caatinga.</title>
        <authorList>
            <person name="Ferreira-Neto J.R.C."/>
            <person name="da Silva M.D."/>
            <person name="Binneck E."/>
            <person name="de Melo N.F."/>
            <person name="da Silva R.H."/>
            <person name="de Melo A.L.T.M."/>
            <person name="Pandolfi V."/>
            <person name="Bustamante F.O."/>
            <person name="Brasileiro-Vidal A.C."/>
            <person name="Benko-Iseppon A.M."/>
        </authorList>
    </citation>
    <scope>NUCLEOTIDE SEQUENCE [LARGE SCALE GENOMIC DNA]</scope>
    <source>
        <tissue evidence="6">Leaves</tissue>
    </source>
</reference>
<dbReference type="PANTHER" id="PTHR46128:SF324">
    <property type="entry name" value="PENTACOTRIPEPTIDE-REPEAT REGION OF PRORP DOMAIN-CONTAINING PROTEIN"/>
    <property type="match status" value="1"/>
</dbReference>
<dbReference type="Gene3D" id="1.25.40.10">
    <property type="entry name" value="Tetratricopeptide repeat domain"/>
    <property type="match status" value="3"/>
</dbReference>
<evidence type="ECO:0000256" key="1">
    <source>
        <dbReference type="ARBA" id="ARBA00007626"/>
    </source>
</evidence>
<organism evidence="6 7">
    <name type="scientific">Stylosanthes scabra</name>
    <dbReference type="NCBI Taxonomy" id="79078"/>
    <lineage>
        <taxon>Eukaryota</taxon>
        <taxon>Viridiplantae</taxon>
        <taxon>Streptophyta</taxon>
        <taxon>Embryophyta</taxon>
        <taxon>Tracheophyta</taxon>
        <taxon>Spermatophyta</taxon>
        <taxon>Magnoliopsida</taxon>
        <taxon>eudicotyledons</taxon>
        <taxon>Gunneridae</taxon>
        <taxon>Pentapetalae</taxon>
        <taxon>rosids</taxon>
        <taxon>fabids</taxon>
        <taxon>Fabales</taxon>
        <taxon>Fabaceae</taxon>
        <taxon>Papilionoideae</taxon>
        <taxon>50 kb inversion clade</taxon>
        <taxon>dalbergioids sensu lato</taxon>
        <taxon>Dalbergieae</taxon>
        <taxon>Pterocarpus clade</taxon>
        <taxon>Stylosanthes</taxon>
    </lineage>
</organism>
<dbReference type="Pfam" id="PF13041">
    <property type="entry name" value="PPR_2"/>
    <property type="match status" value="1"/>
</dbReference>
<feature type="repeat" description="PPR" evidence="3">
    <location>
        <begin position="348"/>
        <end position="382"/>
    </location>
</feature>
<name>A0ABU6XH39_9FABA</name>
<dbReference type="EMBL" id="JASCZI010211696">
    <property type="protein sequence ID" value="MED6195983.1"/>
    <property type="molecule type" value="Genomic_DNA"/>
</dbReference>
<comment type="similarity">
    <text evidence="1">Belongs to the PPR family. P subfamily.</text>
</comment>
<proteinExistence type="inferred from homology"/>
<evidence type="ECO:0000313" key="6">
    <source>
        <dbReference type="EMBL" id="MED6195983.1"/>
    </source>
</evidence>
<feature type="compositionally biased region" description="Polar residues" evidence="4">
    <location>
        <begin position="8"/>
        <end position="17"/>
    </location>
</feature>
<feature type="region of interest" description="Disordered" evidence="4">
    <location>
        <begin position="1"/>
        <end position="32"/>
    </location>
</feature>
<protein>
    <recommendedName>
        <fullName evidence="5">Pentatricopeptide repeat-containing protein-mitochondrial domain-containing protein</fullName>
    </recommendedName>
</protein>